<keyword evidence="2" id="KW-0521">NADP</keyword>
<protein>
    <submittedName>
        <fullName evidence="4">Short chain dehydrogenase</fullName>
    </submittedName>
</protein>
<dbReference type="InterPro" id="IPR002347">
    <property type="entry name" value="SDR_fam"/>
</dbReference>
<dbReference type="PANTHER" id="PTHR24321:SF8">
    <property type="entry name" value="ESTRADIOL 17-BETA-DEHYDROGENASE 8-RELATED"/>
    <property type="match status" value="1"/>
</dbReference>
<dbReference type="SUPFAM" id="SSF51735">
    <property type="entry name" value="NAD(P)-binding Rossmann-fold domains"/>
    <property type="match status" value="1"/>
</dbReference>
<proteinExistence type="inferred from homology"/>
<accession>A0A6A5WEW8</accession>
<dbReference type="Gene3D" id="3.40.50.720">
    <property type="entry name" value="NAD(P)-binding Rossmann-like Domain"/>
    <property type="match status" value="1"/>
</dbReference>
<organism evidence="4 5">
    <name type="scientific">Amniculicola lignicola CBS 123094</name>
    <dbReference type="NCBI Taxonomy" id="1392246"/>
    <lineage>
        <taxon>Eukaryota</taxon>
        <taxon>Fungi</taxon>
        <taxon>Dikarya</taxon>
        <taxon>Ascomycota</taxon>
        <taxon>Pezizomycotina</taxon>
        <taxon>Dothideomycetes</taxon>
        <taxon>Pleosporomycetidae</taxon>
        <taxon>Pleosporales</taxon>
        <taxon>Amniculicolaceae</taxon>
        <taxon>Amniculicola</taxon>
    </lineage>
</organism>
<dbReference type="Proteomes" id="UP000799779">
    <property type="component" value="Unassembled WGS sequence"/>
</dbReference>
<dbReference type="PROSITE" id="PS00061">
    <property type="entry name" value="ADH_SHORT"/>
    <property type="match status" value="1"/>
</dbReference>
<evidence type="ECO:0000256" key="3">
    <source>
        <dbReference type="ARBA" id="ARBA00023002"/>
    </source>
</evidence>
<dbReference type="AlphaFoldDB" id="A0A6A5WEW8"/>
<dbReference type="OrthoDB" id="1669814at2759"/>
<keyword evidence="5" id="KW-1185">Reference proteome</keyword>
<dbReference type="EMBL" id="ML977596">
    <property type="protein sequence ID" value="KAF1999319.1"/>
    <property type="molecule type" value="Genomic_DNA"/>
</dbReference>
<dbReference type="InterPro" id="IPR020904">
    <property type="entry name" value="Sc_DH/Rdtase_CS"/>
</dbReference>
<dbReference type="InterPro" id="IPR036291">
    <property type="entry name" value="NAD(P)-bd_dom_sf"/>
</dbReference>
<evidence type="ECO:0000256" key="1">
    <source>
        <dbReference type="ARBA" id="ARBA00006484"/>
    </source>
</evidence>
<dbReference type="FunFam" id="3.40.50.720:FF:000084">
    <property type="entry name" value="Short-chain dehydrogenase reductase"/>
    <property type="match status" value="1"/>
</dbReference>
<dbReference type="GO" id="GO:0016491">
    <property type="term" value="F:oxidoreductase activity"/>
    <property type="evidence" value="ECO:0007669"/>
    <property type="project" value="UniProtKB-KW"/>
</dbReference>
<evidence type="ECO:0000256" key="2">
    <source>
        <dbReference type="ARBA" id="ARBA00022857"/>
    </source>
</evidence>
<comment type="similarity">
    <text evidence="1">Belongs to the short-chain dehydrogenases/reductases (SDR) family.</text>
</comment>
<dbReference type="PRINTS" id="PR00081">
    <property type="entry name" value="GDHRDH"/>
</dbReference>
<dbReference type="CDD" id="cd05233">
    <property type="entry name" value="SDR_c"/>
    <property type="match status" value="1"/>
</dbReference>
<dbReference type="PANTHER" id="PTHR24321">
    <property type="entry name" value="DEHYDROGENASES, SHORT CHAIN"/>
    <property type="match status" value="1"/>
</dbReference>
<keyword evidence="3" id="KW-0560">Oxidoreductase</keyword>
<gene>
    <name evidence="4" type="ORF">P154DRAFT_620996</name>
</gene>
<sequence>MSLANKLITITGAASGIGLSTARLLARRGALLSLADYNSSKLQTAHDELSTLSSPNKIFSTPLDIRSSSDVNLWISSTNKFFKRPIDGCANIAGFHPLWAPKPIQEVTDEEFEETMAINITGLFKCMRAQLRPSILNASGASIVNVGSVSGLVGFAGDSAYVSSKHATHGLTKVAAKEAGKRGIRVNAVAPGQINTPMVHAMMADKGVLVTPDVPLARDGQPEEIAELIVWLLGEESSYVTGSIYRIDGGMLDY</sequence>
<name>A0A6A5WEW8_9PLEO</name>
<reference evidence="4" key="1">
    <citation type="journal article" date="2020" name="Stud. Mycol.">
        <title>101 Dothideomycetes genomes: a test case for predicting lifestyles and emergence of pathogens.</title>
        <authorList>
            <person name="Haridas S."/>
            <person name="Albert R."/>
            <person name="Binder M."/>
            <person name="Bloem J."/>
            <person name="Labutti K."/>
            <person name="Salamov A."/>
            <person name="Andreopoulos B."/>
            <person name="Baker S."/>
            <person name="Barry K."/>
            <person name="Bills G."/>
            <person name="Bluhm B."/>
            <person name="Cannon C."/>
            <person name="Castanera R."/>
            <person name="Culley D."/>
            <person name="Daum C."/>
            <person name="Ezra D."/>
            <person name="Gonzalez J."/>
            <person name="Henrissat B."/>
            <person name="Kuo A."/>
            <person name="Liang C."/>
            <person name="Lipzen A."/>
            <person name="Lutzoni F."/>
            <person name="Magnuson J."/>
            <person name="Mondo S."/>
            <person name="Nolan M."/>
            <person name="Ohm R."/>
            <person name="Pangilinan J."/>
            <person name="Park H.-J."/>
            <person name="Ramirez L."/>
            <person name="Alfaro M."/>
            <person name="Sun H."/>
            <person name="Tritt A."/>
            <person name="Yoshinaga Y."/>
            <person name="Zwiers L.-H."/>
            <person name="Turgeon B."/>
            <person name="Goodwin S."/>
            <person name="Spatafora J."/>
            <person name="Crous P."/>
            <person name="Grigoriev I."/>
        </authorList>
    </citation>
    <scope>NUCLEOTIDE SEQUENCE</scope>
    <source>
        <strain evidence="4">CBS 123094</strain>
    </source>
</reference>
<dbReference type="Pfam" id="PF13561">
    <property type="entry name" value="adh_short_C2"/>
    <property type="match status" value="1"/>
</dbReference>
<evidence type="ECO:0000313" key="5">
    <source>
        <dbReference type="Proteomes" id="UP000799779"/>
    </source>
</evidence>
<evidence type="ECO:0000313" key="4">
    <source>
        <dbReference type="EMBL" id="KAF1999319.1"/>
    </source>
</evidence>